<feature type="transmembrane region" description="Helical" evidence="1">
    <location>
        <begin position="70"/>
        <end position="90"/>
    </location>
</feature>
<gene>
    <name evidence="2" type="ORF">NKI27_08500</name>
</gene>
<accession>A0ABY6N6M0</accession>
<keyword evidence="3" id="KW-1185">Reference proteome</keyword>
<dbReference type="RefSeq" id="WP_265049235.1">
    <property type="nucleotide sequence ID" value="NZ_CP100390.1"/>
</dbReference>
<keyword evidence="1" id="KW-1133">Transmembrane helix</keyword>
<reference evidence="2" key="1">
    <citation type="submission" date="2022-06" db="EMBL/GenBank/DDBJ databases">
        <title>Alkalimarinus sp. nov., isolated from gut of a Alitta virens.</title>
        <authorList>
            <person name="Yang A.I."/>
            <person name="Shin N.-R."/>
        </authorList>
    </citation>
    <scope>NUCLEOTIDE SEQUENCE</scope>
    <source>
        <strain evidence="2">A2M4</strain>
    </source>
</reference>
<keyword evidence="1" id="KW-0812">Transmembrane</keyword>
<evidence type="ECO:0000256" key="1">
    <source>
        <dbReference type="SAM" id="Phobius"/>
    </source>
</evidence>
<dbReference type="SUPFAM" id="SSF160246">
    <property type="entry name" value="EspE N-terminal domain-like"/>
    <property type="match status" value="1"/>
</dbReference>
<keyword evidence="1" id="KW-0472">Membrane</keyword>
<dbReference type="Proteomes" id="UP001163739">
    <property type="component" value="Chromosome"/>
</dbReference>
<evidence type="ECO:0000313" key="3">
    <source>
        <dbReference type="Proteomes" id="UP001163739"/>
    </source>
</evidence>
<protein>
    <submittedName>
        <fullName evidence="2">Uncharacterized protein</fullName>
    </submittedName>
</protein>
<name>A0ABY6N6M0_9ALTE</name>
<dbReference type="EMBL" id="CP100390">
    <property type="protein sequence ID" value="UZE97758.1"/>
    <property type="molecule type" value="Genomic_DNA"/>
</dbReference>
<proteinExistence type="predicted"/>
<sequence length="244" mass="26514">MKSTKTKQLDKSRLGRLLVNRGYITEQQLDSALVQQRTTGQKLGEVLVCQGLISQRDLERTLKHQKRYRYTAAFVAMVVAPLQPAVAFAATTQTSSASSDAVAAEQVNAFKSKSGLRALDDESLAGVSAQGITEDIQGLMQMVNNEQKPDSVKVLKNLTNVFMPVTNMLAWDSTVEGVVYDSSKPVFEMLDTGKMKLALPTSIDRISLENIRVAGSGPTSPTFGSVYMSDISFSPDSSVTITVR</sequence>
<organism evidence="2 3">
    <name type="scientific">Alkalimarinus alittae</name>
    <dbReference type="NCBI Taxonomy" id="2961619"/>
    <lineage>
        <taxon>Bacteria</taxon>
        <taxon>Pseudomonadati</taxon>
        <taxon>Pseudomonadota</taxon>
        <taxon>Gammaproteobacteria</taxon>
        <taxon>Alteromonadales</taxon>
        <taxon>Alteromonadaceae</taxon>
        <taxon>Alkalimarinus</taxon>
    </lineage>
</organism>
<dbReference type="InterPro" id="IPR037257">
    <property type="entry name" value="T2SS_E_N_sf"/>
</dbReference>
<evidence type="ECO:0000313" key="2">
    <source>
        <dbReference type="EMBL" id="UZE97758.1"/>
    </source>
</evidence>